<feature type="transmembrane region" description="Helical" evidence="8">
    <location>
        <begin position="299"/>
        <end position="326"/>
    </location>
</feature>
<evidence type="ECO:0000256" key="7">
    <source>
        <dbReference type="ARBA" id="ARBA00023136"/>
    </source>
</evidence>
<keyword evidence="7 8" id="KW-0472">Membrane</keyword>
<keyword evidence="4" id="KW-0997">Cell inner membrane</keyword>
<accession>A0A1G4Q5Y7</accession>
<evidence type="ECO:0000259" key="9">
    <source>
        <dbReference type="PROSITE" id="PS50928"/>
    </source>
</evidence>
<evidence type="ECO:0000256" key="4">
    <source>
        <dbReference type="ARBA" id="ARBA00022519"/>
    </source>
</evidence>
<dbReference type="InterPro" id="IPR000515">
    <property type="entry name" value="MetI-like"/>
</dbReference>
<evidence type="ECO:0000256" key="3">
    <source>
        <dbReference type="ARBA" id="ARBA00022475"/>
    </source>
</evidence>
<reference evidence="10 11" key="1">
    <citation type="submission" date="2016-10" db="EMBL/GenBank/DDBJ databases">
        <authorList>
            <person name="de Groot N.N."/>
        </authorList>
    </citation>
    <scope>NUCLEOTIDE SEQUENCE [LARGE SCALE GENOMIC DNA]</scope>
    <source>
        <strain evidence="10 11">CGMCC 1.3401</strain>
    </source>
</reference>
<evidence type="ECO:0000256" key="1">
    <source>
        <dbReference type="ARBA" id="ARBA00004429"/>
    </source>
</evidence>
<dbReference type="GO" id="GO:0005886">
    <property type="term" value="C:plasma membrane"/>
    <property type="evidence" value="ECO:0007669"/>
    <property type="project" value="UniProtKB-SubCell"/>
</dbReference>
<dbReference type="FunFam" id="1.10.3720.10:FF:000005">
    <property type="entry name" value="Microcin C ABC transporter permease"/>
    <property type="match status" value="1"/>
</dbReference>
<dbReference type="SUPFAM" id="SSF161098">
    <property type="entry name" value="MetI-like"/>
    <property type="match status" value="1"/>
</dbReference>
<sequence length="382" mass="42688">MDAAANPTPVTPVKPPRKGLLSPTNIRRWRNFKANRRGYWSFWLFMALFVLTLFSEFIANDKPIIASYKGEILFPVLVDYPEEKFGGFLAETDYRSDVIADEIKANGWMIWPPIHYSYRSVNSNIPHSAPTPPFWLMSKEERCSGYPQGVNDPNCNYGNLNWLGTDDQARDVLARIIYGFRVSVLFGLALTICSAIVGVTAGAVQGYFGGWTDLLLQRLIEIWSSMPVLYILLIIAAILPPGFFVLLGIMLLFSWVGFVGVVRAEFLRARNFEYVRAARALGVNNRTIMWRHMLPNAMVATLTFLPFILSGSITTLTSLDFLGFGMPPGSPSLGEMIAQGKANLQAPWLGLAAFFTMSIMLSLLIFIGEAVRDAFDPRKTFA</sequence>
<dbReference type="EMBL" id="FMTM01000001">
    <property type="protein sequence ID" value="SCW39867.1"/>
    <property type="molecule type" value="Genomic_DNA"/>
</dbReference>
<gene>
    <name evidence="10" type="ORF">SAMN02927900_01368</name>
</gene>
<comment type="subcellular location">
    <subcellularLocation>
        <location evidence="1">Cell inner membrane</location>
        <topology evidence="1">Multi-pass membrane protein</topology>
    </subcellularLocation>
    <subcellularLocation>
        <location evidence="8">Cell membrane</location>
        <topology evidence="8">Multi-pass membrane protein</topology>
    </subcellularLocation>
</comment>
<evidence type="ECO:0000256" key="5">
    <source>
        <dbReference type="ARBA" id="ARBA00022692"/>
    </source>
</evidence>
<feature type="transmembrane region" description="Helical" evidence="8">
    <location>
        <begin position="39"/>
        <end position="59"/>
    </location>
</feature>
<evidence type="ECO:0000256" key="8">
    <source>
        <dbReference type="RuleBase" id="RU363032"/>
    </source>
</evidence>
<dbReference type="RefSeq" id="WP_092584063.1">
    <property type="nucleotide sequence ID" value="NZ_FMTM01000001.1"/>
</dbReference>
<dbReference type="PANTHER" id="PTHR30325">
    <property type="entry name" value="MEMBRANE COMPONENT OF ABC TRANSPORTER"/>
    <property type="match status" value="1"/>
</dbReference>
<comment type="similarity">
    <text evidence="8">Belongs to the binding-protein-dependent transport system permease family.</text>
</comment>
<dbReference type="AlphaFoldDB" id="A0A1G4Q5Y7"/>
<dbReference type="GO" id="GO:0055085">
    <property type="term" value="P:transmembrane transport"/>
    <property type="evidence" value="ECO:0007669"/>
    <property type="project" value="InterPro"/>
</dbReference>
<dbReference type="PANTHER" id="PTHR30325:SF0">
    <property type="entry name" value="INNER MEMBRANE ABC TRANSPORTER PERMEASE PROTEIN YEJE"/>
    <property type="match status" value="1"/>
</dbReference>
<feature type="domain" description="ABC transmembrane type-1" evidence="9">
    <location>
        <begin position="180"/>
        <end position="372"/>
    </location>
</feature>
<dbReference type="Gene3D" id="1.10.3720.10">
    <property type="entry name" value="MetI-like"/>
    <property type="match status" value="1"/>
</dbReference>
<evidence type="ECO:0000313" key="10">
    <source>
        <dbReference type="EMBL" id="SCW39867.1"/>
    </source>
</evidence>
<proteinExistence type="inferred from homology"/>
<protein>
    <submittedName>
        <fullName evidence="10">Microcin C transport system permease protein</fullName>
    </submittedName>
</protein>
<name>A0A1G4Q5Y7_9HYPH</name>
<evidence type="ECO:0000256" key="2">
    <source>
        <dbReference type="ARBA" id="ARBA00022448"/>
    </source>
</evidence>
<evidence type="ECO:0000256" key="6">
    <source>
        <dbReference type="ARBA" id="ARBA00022989"/>
    </source>
</evidence>
<keyword evidence="2 8" id="KW-0813">Transport</keyword>
<dbReference type="CDD" id="cd06261">
    <property type="entry name" value="TM_PBP2"/>
    <property type="match status" value="1"/>
</dbReference>
<keyword evidence="6 8" id="KW-1133">Transmembrane helix</keyword>
<dbReference type="GO" id="GO:0042884">
    <property type="term" value="P:microcin transport"/>
    <property type="evidence" value="ECO:0007669"/>
    <property type="project" value="TreeGrafter"/>
</dbReference>
<feature type="transmembrane region" description="Helical" evidence="8">
    <location>
        <begin position="184"/>
        <end position="208"/>
    </location>
</feature>
<dbReference type="Proteomes" id="UP000199542">
    <property type="component" value="Unassembled WGS sequence"/>
</dbReference>
<dbReference type="InterPro" id="IPR035906">
    <property type="entry name" value="MetI-like_sf"/>
</dbReference>
<feature type="transmembrane region" description="Helical" evidence="8">
    <location>
        <begin position="346"/>
        <end position="368"/>
    </location>
</feature>
<dbReference type="PROSITE" id="PS50928">
    <property type="entry name" value="ABC_TM1"/>
    <property type="match status" value="1"/>
</dbReference>
<keyword evidence="3" id="KW-1003">Cell membrane</keyword>
<keyword evidence="5 8" id="KW-0812">Transmembrane</keyword>
<evidence type="ECO:0000313" key="11">
    <source>
        <dbReference type="Proteomes" id="UP000199542"/>
    </source>
</evidence>
<organism evidence="10 11">
    <name type="scientific">Rhizobium mongolense subsp. loessense</name>
    <dbReference type="NCBI Taxonomy" id="158890"/>
    <lineage>
        <taxon>Bacteria</taxon>
        <taxon>Pseudomonadati</taxon>
        <taxon>Pseudomonadota</taxon>
        <taxon>Alphaproteobacteria</taxon>
        <taxon>Hyphomicrobiales</taxon>
        <taxon>Rhizobiaceae</taxon>
        <taxon>Rhizobium/Agrobacterium group</taxon>
        <taxon>Rhizobium</taxon>
    </lineage>
</organism>
<dbReference type="Pfam" id="PF00528">
    <property type="entry name" value="BPD_transp_1"/>
    <property type="match status" value="1"/>
</dbReference>
<feature type="transmembrane region" description="Helical" evidence="8">
    <location>
        <begin position="228"/>
        <end position="261"/>
    </location>
</feature>